<sequence>MSTIQSAEVIEQALATDGSYKSTKITSCAEGFHQGSPSSHFIQETDPEVQPAGIDEAYVFVSQDEQFRPISNRKDLEDFNIFYNVDLEEVDLEQMLGPDNTLGDVQNFLVEVDSGGIAGNWNVAVPL</sequence>
<name>A0A2K0T8M4_TRIHA</name>
<gene>
    <name evidence="1" type="ORF">THARTR1_11215</name>
</gene>
<protein>
    <submittedName>
        <fullName evidence="1">Uncharacterized protein</fullName>
    </submittedName>
</protein>
<comment type="caution">
    <text evidence="1">The sequence shown here is derived from an EMBL/GenBank/DDBJ whole genome shotgun (WGS) entry which is preliminary data.</text>
</comment>
<dbReference type="Proteomes" id="UP000236290">
    <property type="component" value="Unassembled WGS sequence"/>
</dbReference>
<proteinExistence type="predicted"/>
<evidence type="ECO:0000313" key="1">
    <source>
        <dbReference type="EMBL" id="PNP41879.1"/>
    </source>
</evidence>
<dbReference type="EMBL" id="MTYI01000410">
    <property type="protein sequence ID" value="PNP41879.1"/>
    <property type="molecule type" value="Genomic_DNA"/>
</dbReference>
<reference evidence="1 2" key="1">
    <citation type="submission" date="2017-02" db="EMBL/GenBank/DDBJ databases">
        <title>Genomes of Trichoderma spp. with biocontrol activity.</title>
        <authorList>
            <person name="Gardiner D."/>
            <person name="Kazan K."/>
            <person name="Vos C."/>
            <person name="Harvey P."/>
        </authorList>
    </citation>
    <scope>NUCLEOTIDE SEQUENCE [LARGE SCALE GENOMIC DNA]</scope>
    <source>
        <strain evidence="1 2">Tr1</strain>
    </source>
</reference>
<organism evidence="1 2">
    <name type="scientific">Trichoderma harzianum</name>
    <name type="common">Hypocrea lixii</name>
    <dbReference type="NCBI Taxonomy" id="5544"/>
    <lineage>
        <taxon>Eukaryota</taxon>
        <taxon>Fungi</taxon>
        <taxon>Dikarya</taxon>
        <taxon>Ascomycota</taxon>
        <taxon>Pezizomycotina</taxon>
        <taxon>Sordariomycetes</taxon>
        <taxon>Hypocreomycetidae</taxon>
        <taxon>Hypocreales</taxon>
        <taxon>Hypocreaceae</taxon>
        <taxon>Trichoderma</taxon>
    </lineage>
</organism>
<evidence type="ECO:0000313" key="2">
    <source>
        <dbReference type="Proteomes" id="UP000236290"/>
    </source>
</evidence>
<dbReference type="AlphaFoldDB" id="A0A2K0T8M4"/>
<accession>A0A2K0T8M4</accession>
<dbReference type="OrthoDB" id="4161332at2759"/>